<organism evidence="1 2">
    <name type="scientific">Falsiroseomonas bella</name>
    <dbReference type="NCBI Taxonomy" id="2184016"/>
    <lineage>
        <taxon>Bacteria</taxon>
        <taxon>Pseudomonadati</taxon>
        <taxon>Pseudomonadota</taxon>
        <taxon>Alphaproteobacteria</taxon>
        <taxon>Acetobacterales</taxon>
        <taxon>Roseomonadaceae</taxon>
        <taxon>Falsiroseomonas</taxon>
    </lineage>
</organism>
<comment type="caution">
    <text evidence="1">The sequence shown here is derived from an EMBL/GenBank/DDBJ whole genome shotgun (WGS) entry which is preliminary data.</text>
</comment>
<protein>
    <submittedName>
        <fullName evidence="1">Uncharacterized protein</fullName>
    </submittedName>
</protein>
<accession>A0A317FAM4</accession>
<gene>
    <name evidence="1" type="ORF">DFH01_18310</name>
</gene>
<keyword evidence="2" id="KW-1185">Reference proteome</keyword>
<dbReference type="Proteomes" id="UP000245765">
    <property type="component" value="Unassembled WGS sequence"/>
</dbReference>
<evidence type="ECO:0000313" key="1">
    <source>
        <dbReference type="EMBL" id="PWS35552.1"/>
    </source>
</evidence>
<proteinExistence type="predicted"/>
<reference evidence="2" key="1">
    <citation type="submission" date="2018-05" db="EMBL/GenBank/DDBJ databases">
        <authorList>
            <person name="Du Z."/>
            <person name="Wang X."/>
        </authorList>
    </citation>
    <scope>NUCLEOTIDE SEQUENCE [LARGE SCALE GENOMIC DNA]</scope>
    <source>
        <strain evidence="2">CQN31</strain>
    </source>
</reference>
<dbReference type="AlphaFoldDB" id="A0A317FAM4"/>
<name>A0A317FAM4_9PROT</name>
<dbReference type="EMBL" id="QGNA01000004">
    <property type="protein sequence ID" value="PWS35552.1"/>
    <property type="molecule type" value="Genomic_DNA"/>
</dbReference>
<sequence length="97" mass="10325">MVVVPTQACDTSFAVTNQSSGTVAQLFFSHSSQSGWGADQLGQSVLPPGRFVNYRAANTGAYDFRVVWTNGRAAELRGVNICRASRITVTNNGLIAS</sequence>
<evidence type="ECO:0000313" key="2">
    <source>
        <dbReference type="Proteomes" id="UP000245765"/>
    </source>
</evidence>